<keyword evidence="1" id="KW-0812">Transmembrane</keyword>
<name>A0A433EP26_9MOLU</name>
<reference evidence="2 3" key="1">
    <citation type="journal article" date="2019" name="Genome Biol. Evol.">
        <title>Toxin and genome evolution in a Drosophila defensive symbiosis.</title>
        <authorList>
            <person name="Ballinger M.J."/>
            <person name="Gawryluk R.M."/>
            <person name="Perlman S.J."/>
        </authorList>
    </citation>
    <scope>NUCLEOTIDE SEQUENCE [LARGE SCALE GENOMIC DNA]</scope>
    <source>
        <strain evidence="3">sNeo</strain>
    </source>
</reference>
<dbReference type="EMBL" id="RAHC01000010">
    <property type="protein sequence ID" value="RUP76105.1"/>
    <property type="molecule type" value="Genomic_DNA"/>
</dbReference>
<comment type="caution">
    <text evidence="2">The sequence shown here is derived from an EMBL/GenBank/DDBJ whole genome shotgun (WGS) entry which is preliminary data.</text>
</comment>
<feature type="transmembrane region" description="Helical" evidence="1">
    <location>
        <begin position="6"/>
        <end position="28"/>
    </location>
</feature>
<sequence>MNKKVIILMLTCCCFLISFFVLLAYYSLQLYYDGYLTILKSSTEELNYVFVPKEISRVEKAIKEVKLEYFVQNYWQEMIVQIKWENNYYLILDQTDFNVDFWYLPAKIYLGQQTTLDYLLKIII</sequence>
<keyword evidence="1" id="KW-0472">Membrane</keyword>
<dbReference type="RefSeq" id="WP_127093180.1">
    <property type="nucleotide sequence ID" value="NZ_RAHC01000010.1"/>
</dbReference>
<gene>
    <name evidence="2" type="ORF">D6D54_06695</name>
</gene>
<evidence type="ECO:0000313" key="3">
    <source>
        <dbReference type="Proteomes" id="UP000274545"/>
    </source>
</evidence>
<keyword evidence="1" id="KW-1133">Transmembrane helix</keyword>
<proteinExistence type="predicted"/>
<organism evidence="2 3">
    <name type="scientific">Spiroplasma poulsonii</name>
    <dbReference type="NCBI Taxonomy" id="2138"/>
    <lineage>
        <taxon>Bacteria</taxon>
        <taxon>Bacillati</taxon>
        <taxon>Mycoplasmatota</taxon>
        <taxon>Mollicutes</taxon>
        <taxon>Entomoplasmatales</taxon>
        <taxon>Spiroplasmataceae</taxon>
        <taxon>Spiroplasma</taxon>
    </lineage>
</organism>
<protein>
    <submittedName>
        <fullName evidence="2">Uncharacterized protein</fullName>
    </submittedName>
</protein>
<accession>A0A433EP26</accession>
<evidence type="ECO:0000256" key="1">
    <source>
        <dbReference type="SAM" id="Phobius"/>
    </source>
</evidence>
<dbReference type="Proteomes" id="UP000274545">
    <property type="component" value="Unassembled WGS sequence"/>
</dbReference>
<evidence type="ECO:0000313" key="2">
    <source>
        <dbReference type="EMBL" id="RUP76105.1"/>
    </source>
</evidence>
<dbReference type="AlphaFoldDB" id="A0A433EP26"/>